<dbReference type="InterPro" id="IPR027417">
    <property type="entry name" value="P-loop_NTPase"/>
</dbReference>
<dbReference type="Proteomes" id="UP001058003">
    <property type="component" value="Chromosome"/>
</dbReference>
<name>A0A9Q9MDN9_9ACTN</name>
<proteinExistence type="predicted"/>
<dbReference type="KEGG" id="daur:Daura_27105"/>
<accession>A0A9Q9MDN9</accession>
<evidence type="ECO:0000313" key="2">
    <source>
        <dbReference type="Proteomes" id="UP001058003"/>
    </source>
</evidence>
<dbReference type="Gene3D" id="3.40.50.300">
    <property type="entry name" value="P-loop containing nucleotide triphosphate hydrolases"/>
    <property type="match status" value="1"/>
</dbReference>
<evidence type="ECO:0000313" key="1">
    <source>
        <dbReference type="EMBL" id="UWZ50500.1"/>
    </source>
</evidence>
<dbReference type="SUPFAM" id="SSF52540">
    <property type="entry name" value="P-loop containing nucleoside triphosphate hydrolases"/>
    <property type="match status" value="1"/>
</dbReference>
<sequence>MDFEGLAGDREAEAFRDLYRFLRWNAVPDRRVESEAEWVDRLGRWVGERVLGASVGAAIAAAAPVTVRVQVPDAVGFLLYAPLELAHVGGVPLARRGDVSLVFDIGQAPPSGDARADRLRMLAVFSLPTQSSALALRRERYELARQVRALAARERRMIELEVLQYGVTRQVLGERVTFEGGPDVLHLSGHGGSGVILLEAEDGSADTVEAADLVRLLRPARGRLRLAVLSACQSAAATTAETLRWLRLDDAADMAQEVADAELTAAEEAVTGLARLVADQVGCAVVAMRYPVVDDFAIALTSALYEGLFKLNLPVDAALRRAVPVAAGERPSPARPALSIATPTLLGPAAGLLLTPPSGKPRIDPAESRMAAFLPEPERFVGRTAVMIRASRALASGSGRGGVLLHGMAGAGKTACALELAYRHQDRFDQPVWWQAPLREEEWPTALTSLALALEAQLGDRGFTMVDQIGTADGLRRFLPQLAALLRDSGLLIVLDNLETLLTADGAWRDPRWADLITTLAGHGGESRVVLTSRTPPAGLPAAVLVEAVHALSRDEGVLLARELPNLRRLLHAEPGPERTAAVEEDRARVRRVLHLVQGHPKLLELADRAAADDVTLARHLDAVEHATSGDQTLTAFFAEGESALGDAGFMQVLAGWTSTTMHTLPDAPRLLLQLLAGIEDDDRFSLIAEPIWPNLRTRLELDDPAPDFTDTLAPLLTAALVEQDTTGHADGAPSRRFRLHPGVAETVRVATPTNVRVAIDFELAAFWTSRLEAQQRRQGGEHTQTVVRAGLAAAPYLLRLAEWDAAAWTVEHALMRDVTAGVAQIAAAQLRRIAAATGKPEHLATLGRAVMRVDAAEGERLLRTALARAISATDHRLAASVAWDIVNLCRRTGRLREALDLADQAAEHTRQAGHGRLTQLADQTRRLQIVYLLGEPDQALTEVRRLIAELDQLPPTRGPEDAVDPFSVREVLLNLGVQAASAVGLWQEALDLNAENLASKRARNAGDYTVAFALFSDYVPLIRLGRLGEAEQLLLACQQVFEEHQDVSSLAKTFSARADLADKRGHHDEAIALTHAALRLKYADPDPDALLASHHNLANYLRRAGVDPAGQLAHRLAAAIISHLTGQIHEFASTVRTLSMQLRERPDILAPATLADLTATVEQVAGVRFAGLIGALAGDPDTAQNALDTVLHAARDLPTDRAYDLQRHLSRWEPVLAVLVTAVRGNQEAATALDQVLTQIGSSADWEALTAALRRMLAGDRDPDTLTAGLDPIDTAIVIRALDAVNGRIALQPAEAPQTDVATRQPWPPIITAVAAAANGDQTAATDIDPVLDELASRDEWAALAAALRRIIAGERDPHALQAGLDATDTAITNAVLAQLMHPTNPTNPTTTDQETQ</sequence>
<organism evidence="1 2">
    <name type="scientific">Dactylosporangium aurantiacum</name>
    <dbReference type="NCBI Taxonomy" id="35754"/>
    <lineage>
        <taxon>Bacteria</taxon>
        <taxon>Bacillati</taxon>
        <taxon>Actinomycetota</taxon>
        <taxon>Actinomycetes</taxon>
        <taxon>Micromonosporales</taxon>
        <taxon>Micromonosporaceae</taxon>
        <taxon>Dactylosporangium</taxon>
    </lineage>
</organism>
<dbReference type="EMBL" id="CP073767">
    <property type="protein sequence ID" value="UWZ50500.1"/>
    <property type="molecule type" value="Genomic_DNA"/>
</dbReference>
<dbReference type="InterPro" id="IPR011990">
    <property type="entry name" value="TPR-like_helical_dom_sf"/>
</dbReference>
<protein>
    <submittedName>
        <fullName evidence="1">CHAT domain-containing protein</fullName>
    </submittedName>
</protein>
<reference evidence="1" key="1">
    <citation type="submission" date="2021-04" db="EMBL/GenBank/DDBJ databases">
        <title>Dactylosporangium aurantiacum NRRL B-8018 full assembly.</title>
        <authorList>
            <person name="Hartkoorn R.C."/>
            <person name="Beaudoing E."/>
            <person name="Hot D."/>
        </authorList>
    </citation>
    <scope>NUCLEOTIDE SEQUENCE</scope>
    <source>
        <strain evidence="1">NRRL B-8018</strain>
    </source>
</reference>
<dbReference type="RefSeq" id="WP_162189742.1">
    <property type="nucleotide sequence ID" value="NZ_CP073767.1"/>
</dbReference>
<keyword evidence="2" id="KW-1185">Reference proteome</keyword>
<gene>
    <name evidence="1" type="ORF">Daura_27105</name>
</gene>
<dbReference type="Gene3D" id="1.25.40.10">
    <property type="entry name" value="Tetratricopeptide repeat domain"/>
    <property type="match status" value="1"/>
</dbReference>
<dbReference type="SUPFAM" id="SSF48452">
    <property type="entry name" value="TPR-like"/>
    <property type="match status" value="1"/>
</dbReference>